<dbReference type="Pfam" id="PF02163">
    <property type="entry name" value="Peptidase_M50"/>
    <property type="match status" value="1"/>
</dbReference>
<dbReference type="InterPro" id="IPR052348">
    <property type="entry name" value="Metallopeptidase_M50B"/>
</dbReference>
<comment type="similarity">
    <text evidence="3">Belongs to the peptidase M50B family.</text>
</comment>
<comment type="cofactor">
    <cofactor evidence="1">
        <name>Zn(2+)</name>
        <dbReference type="ChEBI" id="CHEBI:29105"/>
    </cofactor>
</comment>
<evidence type="ECO:0000256" key="13">
    <source>
        <dbReference type="SAM" id="Phobius"/>
    </source>
</evidence>
<dbReference type="InterPro" id="IPR008915">
    <property type="entry name" value="Peptidase_M50"/>
</dbReference>
<gene>
    <name evidence="15" type="ORF">HU760_011200</name>
</gene>
<keyword evidence="12 13" id="KW-0472">Membrane</keyword>
<evidence type="ECO:0000256" key="7">
    <source>
        <dbReference type="ARBA" id="ARBA00022723"/>
    </source>
</evidence>
<dbReference type="Proteomes" id="UP000609530">
    <property type="component" value="Unassembled WGS sequence"/>
</dbReference>
<dbReference type="PANTHER" id="PTHR35864:SF1">
    <property type="entry name" value="ZINC METALLOPROTEASE YWHC-RELATED"/>
    <property type="match status" value="1"/>
</dbReference>
<proteinExistence type="inferred from homology"/>
<evidence type="ECO:0000256" key="1">
    <source>
        <dbReference type="ARBA" id="ARBA00001947"/>
    </source>
</evidence>
<protein>
    <submittedName>
        <fullName evidence="15">Site-2 protease family protein</fullName>
    </submittedName>
</protein>
<dbReference type="PANTHER" id="PTHR35864">
    <property type="entry name" value="ZINC METALLOPROTEASE MJ0611-RELATED"/>
    <property type="match status" value="1"/>
</dbReference>
<evidence type="ECO:0000256" key="11">
    <source>
        <dbReference type="ARBA" id="ARBA00023049"/>
    </source>
</evidence>
<keyword evidence="7" id="KW-0479">Metal-binding</keyword>
<dbReference type="EMBL" id="JABWRZ020000001">
    <property type="protein sequence ID" value="MBV4491159.1"/>
    <property type="molecule type" value="Genomic_DNA"/>
</dbReference>
<dbReference type="RefSeq" id="WP_186677001.1">
    <property type="nucleotide sequence ID" value="NZ_JABWRZ020000001.1"/>
</dbReference>
<feature type="transmembrane region" description="Helical" evidence="13">
    <location>
        <begin position="125"/>
        <end position="144"/>
    </location>
</feature>
<evidence type="ECO:0000256" key="10">
    <source>
        <dbReference type="ARBA" id="ARBA00022989"/>
    </source>
</evidence>
<feature type="transmembrane region" description="Helical" evidence="13">
    <location>
        <begin position="12"/>
        <end position="33"/>
    </location>
</feature>
<keyword evidence="5 15" id="KW-0645">Protease</keyword>
<evidence type="ECO:0000313" key="16">
    <source>
        <dbReference type="Proteomes" id="UP000609530"/>
    </source>
</evidence>
<dbReference type="CDD" id="cd06158">
    <property type="entry name" value="S2P-M50_like_1"/>
    <property type="match status" value="1"/>
</dbReference>
<feature type="transmembrane region" description="Helical" evidence="13">
    <location>
        <begin position="54"/>
        <end position="75"/>
    </location>
</feature>
<evidence type="ECO:0000256" key="2">
    <source>
        <dbReference type="ARBA" id="ARBA00004651"/>
    </source>
</evidence>
<keyword evidence="10 13" id="KW-1133">Transmembrane helix</keyword>
<keyword evidence="9" id="KW-0862">Zinc</keyword>
<comment type="caution">
    <text evidence="15">The sequence shown here is derived from an EMBL/GenBank/DDBJ whole genome shotgun (WGS) entry which is preliminary data.</text>
</comment>
<evidence type="ECO:0000259" key="14">
    <source>
        <dbReference type="Pfam" id="PF02163"/>
    </source>
</evidence>
<evidence type="ECO:0000256" key="3">
    <source>
        <dbReference type="ARBA" id="ARBA00007931"/>
    </source>
</evidence>
<dbReference type="GO" id="GO:0006508">
    <property type="term" value="P:proteolysis"/>
    <property type="evidence" value="ECO:0007669"/>
    <property type="project" value="UniProtKB-KW"/>
</dbReference>
<feature type="domain" description="Peptidase M50" evidence="14">
    <location>
        <begin position="124"/>
        <end position="176"/>
    </location>
</feature>
<evidence type="ECO:0000256" key="5">
    <source>
        <dbReference type="ARBA" id="ARBA00022670"/>
    </source>
</evidence>
<dbReference type="InterPro" id="IPR044537">
    <property type="entry name" value="Rip2-like"/>
</dbReference>
<feature type="transmembrane region" description="Helical" evidence="13">
    <location>
        <begin position="95"/>
        <end position="118"/>
    </location>
</feature>
<comment type="subcellular location">
    <subcellularLocation>
        <location evidence="2">Cell membrane</location>
        <topology evidence="2">Multi-pass membrane protein</topology>
    </subcellularLocation>
</comment>
<organism evidence="15 16">
    <name type="scientific">Pseudomonas oryzicola</name>
    <dbReference type="NCBI Taxonomy" id="485876"/>
    <lineage>
        <taxon>Bacteria</taxon>
        <taxon>Pseudomonadati</taxon>
        <taxon>Pseudomonadota</taxon>
        <taxon>Gammaproteobacteria</taxon>
        <taxon>Pseudomonadales</taxon>
        <taxon>Pseudomonadaceae</taxon>
        <taxon>Pseudomonas</taxon>
    </lineage>
</organism>
<keyword evidence="6 13" id="KW-0812">Transmembrane</keyword>
<sequence length="212" mass="22204">MAGVIESLAMLWPALVLAVTAHEAAHALVATLFGDHLARDNGRLSINPLRHCSWLGTALVPCAAFTLSTLAHLPGALVGWGRAVPFGAPLASSRLGLLCTALAGPLANLLLASASLALRPLAGSGAWLAFLETSASLNVLLVVVNLLPVRPLDGATCIQALCAQRWRLRHESLQPYLQVLVAGLLFTGLLGQYLLWAARTLLSLLPGNILHG</sequence>
<evidence type="ECO:0000256" key="6">
    <source>
        <dbReference type="ARBA" id="ARBA00022692"/>
    </source>
</evidence>
<evidence type="ECO:0000313" key="15">
    <source>
        <dbReference type="EMBL" id="MBV4491159.1"/>
    </source>
</evidence>
<reference evidence="15 16" key="1">
    <citation type="journal article" date="2020" name="Microorganisms">
        <title>Reliable Identification of Environmental Pseudomonas Isolates Using the rpoD Gene.</title>
        <authorList>
            <consortium name="The Broad Institute Genome Sequencing Platform"/>
            <person name="Girard L."/>
            <person name="Lood C."/>
            <person name="Rokni-Zadeh H."/>
            <person name="van Noort V."/>
            <person name="Lavigne R."/>
            <person name="De Mot R."/>
        </authorList>
    </citation>
    <scope>NUCLEOTIDE SEQUENCE [LARGE SCALE GENOMIC DNA]</scope>
    <source>
        <strain evidence="15 16">RD9SR1</strain>
    </source>
</reference>
<evidence type="ECO:0000256" key="9">
    <source>
        <dbReference type="ARBA" id="ARBA00022833"/>
    </source>
</evidence>
<evidence type="ECO:0000256" key="4">
    <source>
        <dbReference type="ARBA" id="ARBA00022475"/>
    </source>
</evidence>
<evidence type="ECO:0000256" key="8">
    <source>
        <dbReference type="ARBA" id="ARBA00022801"/>
    </source>
</evidence>
<accession>A0ABS6QAF7</accession>
<feature type="transmembrane region" description="Helical" evidence="13">
    <location>
        <begin position="176"/>
        <end position="196"/>
    </location>
</feature>
<keyword evidence="16" id="KW-1185">Reference proteome</keyword>
<keyword evidence="11" id="KW-0482">Metalloprotease</keyword>
<name>A0ABS6QAF7_9PSED</name>
<keyword evidence="8" id="KW-0378">Hydrolase</keyword>
<keyword evidence="4" id="KW-1003">Cell membrane</keyword>
<dbReference type="GO" id="GO:0008233">
    <property type="term" value="F:peptidase activity"/>
    <property type="evidence" value="ECO:0007669"/>
    <property type="project" value="UniProtKB-KW"/>
</dbReference>
<evidence type="ECO:0000256" key="12">
    <source>
        <dbReference type="ARBA" id="ARBA00023136"/>
    </source>
</evidence>